<dbReference type="EMBL" id="AOTZ01000004">
    <property type="protein sequence ID" value="EZP77210.1"/>
    <property type="molecule type" value="Genomic_DNA"/>
</dbReference>
<feature type="domain" description="Knr4/Smi1-like" evidence="1">
    <location>
        <begin position="3"/>
        <end position="136"/>
    </location>
</feature>
<reference evidence="2 3" key="1">
    <citation type="journal article" date="2014" name="Appl. Microbiol. Biotechnol.">
        <title>Transformable facultative thermophile Geobacillus stearothermophilus NUB3621 as a host strain for metabolic engineering.</title>
        <authorList>
            <person name="Blanchard K."/>
            <person name="Robic S."/>
            <person name="Matsumura I."/>
        </authorList>
    </citation>
    <scope>NUCLEOTIDE SEQUENCE [LARGE SCALE GENOMIC DNA]</scope>
    <source>
        <strain evidence="2 3">NUB3621</strain>
    </source>
</reference>
<accession>A0ABC9VFF9</accession>
<organism evidence="2 3">
    <name type="scientific">Parageobacillus genomosp. 1</name>
    <dbReference type="NCBI Taxonomy" id="1295642"/>
    <lineage>
        <taxon>Bacteria</taxon>
        <taxon>Bacillati</taxon>
        <taxon>Bacillota</taxon>
        <taxon>Bacilli</taxon>
        <taxon>Bacillales</taxon>
        <taxon>Anoxybacillaceae</taxon>
        <taxon>Parageobacillus</taxon>
    </lineage>
</organism>
<name>A0ABC9VFF9_9BACL</name>
<dbReference type="InterPro" id="IPR037883">
    <property type="entry name" value="Knr4/Smi1-like_sf"/>
</dbReference>
<dbReference type="Gene3D" id="3.40.1580.10">
    <property type="entry name" value="SMI1/KNR4-like"/>
    <property type="match status" value="1"/>
</dbReference>
<dbReference type="Proteomes" id="UP000023566">
    <property type="component" value="Chromosome"/>
</dbReference>
<dbReference type="RefSeq" id="WP_260676120.1">
    <property type="nucleotide sequence ID" value="NZ_CM002692.1"/>
</dbReference>
<dbReference type="SMART" id="SM00860">
    <property type="entry name" value="SMI1_KNR4"/>
    <property type="match status" value="1"/>
</dbReference>
<dbReference type="AlphaFoldDB" id="A0ABC9VFF9"/>
<proteinExistence type="predicted"/>
<dbReference type="InterPro" id="IPR018958">
    <property type="entry name" value="Knr4/Smi1-like_dom"/>
</dbReference>
<protein>
    <recommendedName>
        <fullName evidence="1">Knr4/Smi1-like domain-containing protein</fullName>
    </recommendedName>
</protein>
<dbReference type="Pfam" id="PF14568">
    <property type="entry name" value="SUKH_6"/>
    <property type="match status" value="1"/>
</dbReference>
<evidence type="ECO:0000313" key="2">
    <source>
        <dbReference type="EMBL" id="EZP77210.1"/>
    </source>
</evidence>
<sequence>MYPISDEIIKKAEDILGVKLPLSYIALIKEKNGGELNYPYFMLPDGQKERISYIEGICLDPNDGRSIMSSKELLKEAQLPQEFFVLWDDFHHWLVLDYRSTKSNPPILYIRENYSTEEITWEFIEIASSFDDFLNKLFRLPPLDPKKLKPSYGRKK</sequence>
<dbReference type="SUPFAM" id="SSF160631">
    <property type="entry name" value="SMI1/KNR4-like"/>
    <property type="match status" value="1"/>
</dbReference>
<comment type="caution">
    <text evidence="2">The sequence shown here is derived from an EMBL/GenBank/DDBJ whole genome shotgun (WGS) entry which is preliminary data.</text>
</comment>
<evidence type="ECO:0000259" key="1">
    <source>
        <dbReference type="SMART" id="SM00860"/>
    </source>
</evidence>
<keyword evidence="3" id="KW-1185">Reference proteome</keyword>
<gene>
    <name evidence="2" type="ORF">H839_06194</name>
</gene>
<evidence type="ECO:0000313" key="3">
    <source>
        <dbReference type="Proteomes" id="UP000023566"/>
    </source>
</evidence>